<organism evidence="2 3">
    <name type="scientific">Thalassospira lucentensis</name>
    <dbReference type="NCBI Taxonomy" id="168935"/>
    <lineage>
        <taxon>Bacteria</taxon>
        <taxon>Pseudomonadati</taxon>
        <taxon>Pseudomonadota</taxon>
        <taxon>Alphaproteobacteria</taxon>
        <taxon>Rhodospirillales</taxon>
        <taxon>Thalassospiraceae</taxon>
        <taxon>Thalassospira</taxon>
    </lineage>
</organism>
<dbReference type="Pfam" id="PF19834">
    <property type="entry name" value="DUF6314"/>
    <property type="match status" value="1"/>
</dbReference>
<evidence type="ECO:0000313" key="3">
    <source>
        <dbReference type="Proteomes" id="UP000076335"/>
    </source>
</evidence>
<comment type="caution">
    <text evidence="2">The sequence shown here is derived from an EMBL/GenBank/DDBJ whole genome shotgun (WGS) entry which is preliminary data.</text>
</comment>
<reference evidence="2 3" key="1">
    <citation type="submission" date="2015-12" db="EMBL/GenBank/DDBJ databases">
        <title>Genome sequence of Thalassospira lucentensis MCCC 1A02072.</title>
        <authorList>
            <person name="Lu L."/>
            <person name="Lai Q."/>
            <person name="Shao Z."/>
            <person name="Qian P."/>
        </authorList>
    </citation>
    <scope>NUCLEOTIDE SEQUENCE [LARGE SCALE GENOMIC DNA]</scope>
    <source>
        <strain evidence="2 3">MCCC 1A02072</strain>
    </source>
</reference>
<name>A0A154L920_9PROT</name>
<protein>
    <recommendedName>
        <fullName evidence="1">DUF6314 domain-containing protein</fullName>
    </recommendedName>
</protein>
<evidence type="ECO:0000313" key="2">
    <source>
        <dbReference type="EMBL" id="KZB67029.1"/>
    </source>
</evidence>
<dbReference type="InterPro" id="IPR045632">
    <property type="entry name" value="DUF6314"/>
</dbReference>
<dbReference type="AlphaFoldDB" id="A0A154L920"/>
<dbReference type="OrthoDB" id="7351979at2"/>
<feature type="domain" description="DUF6314" evidence="1">
    <location>
        <begin position="15"/>
        <end position="155"/>
    </location>
</feature>
<evidence type="ECO:0000259" key="1">
    <source>
        <dbReference type="Pfam" id="PF19834"/>
    </source>
</evidence>
<accession>A0A154L920</accession>
<dbReference type="EMBL" id="LPVY01000005">
    <property type="protein sequence ID" value="KZB67029.1"/>
    <property type="molecule type" value="Genomic_DNA"/>
</dbReference>
<gene>
    <name evidence="2" type="ORF">AUP42_14410</name>
</gene>
<proteinExistence type="predicted"/>
<sequence>MIQPVPSTAKIFQNLPGHWTLERDLGPTGKFSGNVTFHMAEPEKAGFLRYREEGILERGDGKRFDGYREYDFVLHEKPPAIEMLFRDPLSFGNRYVLLQFGEDTADEGYSARDIHPCGEDFYHHCMIWYDKNHFETKIKIIGPKKDHLLHSIYRRKPNT</sequence>
<dbReference type="Proteomes" id="UP000076335">
    <property type="component" value="Unassembled WGS sequence"/>
</dbReference>